<dbReference type="GO" id="GO:0046872">
    <property type="term" value="F:metal ion binding"/>
    <property type="evidence" value="ECO:0007669"/>
    <property type="project" value="UniProtKB-KW"/>
</dbReference>
<feature type="signal peptide" evidence="8">
    <location>
        <begin position="1"/>
        <end position="29"/>
    </location>
</feature>
<dbReference type="InterPro" id="IPR003154">
    <property type="entry name" value="S1/P1nuclease"/>
</dbReference>
<dbReference type="EMBL" id="MU250593">
    <property type="protein sequence ID" value="KAG7439466.1"/>
    <property type="molecule type" value="Genomic_DNA"/>
</dbReference>
<dbReference type="GO" id="GO:0003676">
    <property type="term" value="F:nucleic acid binding"/>
    <property type="evidence" value="ECO:0007669"/>
    <property type="project" value="InterPro"/>
</dbReference>
<dbReference type="InterPro" id="IPR008947">
    <property type="entry name" value="PLipase_C/P1_nuclease_dom_sf"/>
</dbReference>
<keyword evidence="2" id="KW-0540">Nuclease</keyword>
<evidence type="ECO:0000256" key="3">
    <source>
        <dbReference type="ARBA" id="ARBA00022723"/>
    </source>
</evidence>
<dbReference type="RefSeq" id="XP_043032966.1">
    <property type="nucleotide sequence ID" value="XM_043187630.1"/>
</dbReference>
<evidence type="ECO:0000256" key="6">
    <source>
        <dbReference type="ARBA" id="ARBA00023157"/>
    </source>
</evidence>
<dbReference type="SUPFAM" id="SSF48537">
    <property type="entry name" value="Phospholipase C/P1 nuclease"/>
    <property type="match status" value="1"/>
</dbReference>
<evidence type="ECO:0000313" key="10">
    <source>
        <dbReference type="Proteomes" id="UP000812287"/>
    </source>
</evidence>
<evidence type="ECO:0000256" key="5">
    <source>
        <dbReference type="ARBA" id="ARBA00022801"/>
    </source>
</evidence>
<comment type="caution">
    <text evidence="9">The sequence shown here is derived from an EMBL/GenBank/DDBJ whole genome shotgun (WGS) entry which is preliminary data.</text>
</comment>
<sequence length="420" mass="46409">MRVRFPSMKTSAWLSLLAASTASVPGVVGWGVVGHEIVATIAQIHLHPAVLPSICRILNFTSTNPNEPECHLAPIAGWADRIRFQKRWSASLHYIGALGDHPSDSCVFPGDRGWAGKKDINVLGGVRNTTDLVEEWVQNEKDGFGGDDDLANEALKFLVHFVGDMHMPLHLTGRDRGGNSVKVTFDGRQTNLHSLWDTLLISKSLRTIPHNYTRPLPSRTIEHNLRGTIYDSYIRRIMWEGILGKWEDEVSSWLTCPTSKSSSSSIPSSSSGLVSSAWQQAISLWSWMRGSNWNADDTDDDILCPYYWATPIHSLNCEIIWPAALDKPPYSRTKSDRLITGHKHGASAGEELAMFDELVSGGSGGPYLELDTPEYAGAIYDQWIIEKLLAQGGIRLAGILNYLFAPLEGSEAGLSLMHDY</sequence>
<dbReference type="Proteomes" id="UP000812287">
    <property type="component" value="Unassembled WGS sequence"/>
</dbReference>
<dbReference type="PANTHER" id="PTHR33146">
    <property type="entry name" value="ENDONUCLEASE 4"/>
    <property type="match status" value="1"/>
</dbReference>
<dbReference type="Pfam" id="PF02265">
    <property type="entry name" value="S1-P1_nuclease"/>
    <property type="match status" value="1"/>
</dbReference>
<dbReference type="GO" id="GO:0004519">
    <property type="term" value="F:endonuclease activity"/>
    <property type="evidence" value="ECO:0007669"/>
    <property type="project" value="UniProtKB-KW"/>
</dbReference>
<dbReference type="OrthoDB" id="441446at2759"/>
<comment type="similarity">
    <text evidence="1">Belongs to the nuclease type I family.</text>
</comment>
<dbReference type="GeneID" id="66109927"/>
<dbReference type="PANTHER" id="PTHR33146:SF29">
    <property type="entry name" value="S1_P1 NUCLEASE"/>
    <property type="match status" value="1"/>
</dbReference>
<reference evidence="9" key="1">
    <citation type="submission" date="2020-11" db="EMBL/GenBank/DDBJ databases">
        <title>Adaptations for nitrogen fixation in a non-lichenized fungal sporocarp promotes dispersal by wood-feeding termites.</title>
        <authorList>
            <consortium name="DOE Joint Genome Institute"/>
            <person name="Koch R.A."/>
            <person name="Yoon G."/>
            <person name="Arayal U."/>
            <person name="Lail K."/>
            <person name="Amirebrahimi M."/>
            <person name="Labutti K."/>
            <person name="Lipzen A."/>
            <person name="Riley R."/>
            <person name="Barry K."/>
            <person name="Henrissat B."/>
            <person name="Grigoriev I.V."/>
            <person name="Herr J.R."/>
            <person name="Aime M.C."/>
        </authorList>
    </citation>
    <scope>NUCLEOTIDE SEQUENCE</scope>
    <source>
        <strain evidence="9">MCA 3950</strain>
    </source>
</reference>
<dbReference type="AlphaFoldDB" id="A0A9P7VG07"/>
<dbReference type="GO" id="GO:0006308">
    <property type="term" value="P:DNA catabolic process"/>
    <property type="evidence" value="ECO:0007669"/>
    <property type="project" value="InterPro"/>
</dbReference>
<evidence type="ECO:0000313" key="9">
    <source>
        <dbReference type="EMBL" id="KAG7439466.1"/>
    </source>
</evidence>
<feature type="chain" id="PRO_5040151839" evidence="8">
    <location>
        <begin position="30"/>
        <end position="420"/>
    </location>
</feature>
<evidence type="ECO:0000256" key="1">
    <source>
        <dbReference type="ARBA" id="ARBA00009547"/>
    </source>
</evidence>
<dbReference type="CDD" id="cd11010">
    <property type="entry name" value="S1-P1_nuclease"/>
    <property type="match status" value="1"/>
</dbReference>
<dbReference type="Gene3D" id="1.10.575.10">
    <property type="entry name" value="P1 Nuclease"/>
    <property type="match status" value="1"/>
</dbReference>
<organism evidence="9 10">
    <name type="scientific">Guyanagaster necrorhizus</name>
    <dbReference type="NCBI Taxonomy" id="856835"/>
    <lineage>
        <taxon>Eukaryota</taxon>
        <taxon>Fungi</taxon>
        <taxon>Dikarya</taxon>
        <taxon>Basidiomycota</taxon>
        <taxon>Agaricomycotina</taxon>
        <taxon>Agaricomycetes</taxon>
        <taxon>Agaricomycetidae</taxon>
        <taxon>Agaricales</taxon>
        <taxon>Marasmiineae</taxon>
        <taxon>Physalacriaceae</taxon>
        <taxon>Guyanagaster</taxon>
    </lineage>
</organism>
<proteinExistence type="inferred from homology"/>
<keyword evidence="4" id="KW-0255">Endonuclease</keyword>
<evidence type="ECO:0000256" key="4">
    <source>
        <dbReference type="ARBA" id="ARBA00022759"/>
    </source>
</evidence>
<gene>
    <name evidence="9" type="ORF">BT62DRAFT_938966</name>
</gene>
<name>A0A9P7VG07_9AGAR</name>
<keyword evidence="8" id="KW-0732">Signal</keyword>
<keyword evidence="6" id="KW-1015">Disulfide bond</keyword>
<evidence type="ECO:0000256" key="8">
    <source>
        <dbReference type="SAM" id="SignalP"/>
    </source>
</evidence>
<evidence type="ECO:0000256" key="7">
    <source>
        <dbReference type="ARBA" id="ARBA00023180"/>
    </source>
</evidence>
<keyword evidence="5" id="KW-0378">Hydrolase</keyword>
<keyword evidence="10" id="KW-1185">Reference proteome</keyword>
<accession>A0A9P7VG07</accession>
<protein>
    <submittedName>
        <fullName evidence="9">Phospholipase C/P1 nuclease</fullName>
    </submittedName>
</protein>
<evidence type="ECO:0000256" key="2">
    <source>
        <dbReference type="ARBA" id="ARBA00022722"/>
    </source>
</evidence>
<keyword evidence="7" id="KW-0325">Glycoprotein</keyword>
<keyword evidence="3" id="KW-0479">Metal-binding</keyword>
<dbReference type="GO" id="GO:0016788">
    <property type="term" value="F:hydrolase activity, acting on ester bonds"/>
    <property type="evidence" value="ECO:0007669"/>
    <property type="project" value="InterPro"/>
</dbReference>